<dbReference type="EMBL" id="SNRW01020468">
    <property type="protein sequence ID" value="KAA6365426.1"/>
    <property type="molecule type" value="Genomic_DNA"/>
</dbReference>
<dbReference type="InterPro" id="IPR011009">
    <property type="entry name" value="Kinase-like_dom_sf"/>
</dbReference>
<organism evidence="1 2">
    <name type="scientific">Streblomastix strix</name>
    <dbReference type="NCBI Taxonomy" id="222440"/>
    <lineage>
        <taxon>Eukaryota</taxon>
        <taxon>Metamonada</taxon>
        <taxon>Preaxostyla</taxon>
        <taxon>Oxymonadida</taxon>
        <taxon>Streblomastigidae</taxon>
        <taxon>Streblomastix</taxon>
    </lineage>
</organism>
<dbReference type="InterPro" id="IPR016024">
    <property type="entry name" value="ARM-type_fold"/>
</dbReference>
<accession>A0A5J4U3N9</accession>
<evidence type="ECO:0000313" key="2">
    <source>
        <dbReference type="Proteomes" id="UP000324800"/>
    </source>
</evidence>
<dbReference type="Proteomes" id="UP000324800">
    <property type="component" value="Unassembled WGS sequence"/>
</dbReference>
<evidence type="ECO:0008006" key="3">
    <source>
        <dbReference type="Google" id="ProtNLM"/>
    </source>
</evidence>
<reference evidence="1 2" key="1">
    <citation type="submission" date="2019-03" db="EMBL/GenBank/DDBJ databases">
        <title>Single cell metagenomics reveals metabolic interactions within the superorganism composed of flagellate Streblomastix strix and complex community of Bacteroidetes bacteria on its surface.</title>
        <authorList>
            <person name="Treitli S.C."/>
            <person name="Kolisko M."/>
            <person name="Husnik F."/>
            <person name="Keeling P."/>
            <person name="Hampl V."/>
        </authorList>
    </citation>
    <scope>NUCLEOTIDE SEQUENCE [LARGE SCALE GENOMIC DNA]</scope>
    <source>
        <strain evidence="1">ST1C</strain>
    </source>
</reference>
<dbReference type="SUPFAM" id="SSF48371">
    <property type="entry name" value="ARM repeat"/>
    <property type="match status" value="1"/>
</dbReference>
<dbReference type="Gene3D" id="1.25.10.10">
    <property type="entry name" value="Leucine-rich Repeat Variant"/>
    <property type="match status" value="1"/>
</dbReference>
<protein>
    <recommendedName>
        <fullName evidence="3">Protein kinase domain-containing protein</fullName>
    </recommendedName>
</protein>
<dbReference type="Gene3D" id="1.10.510.10">
    <property type="entry name" value="Transferase(Phosphotransferase) domain 1"/>
    <property type="match status" value="1"/>
</dbReference>
<name>A0A5J4U3N9_9EUKA</name>
<dbReference type="InterPro" id="IPR011989">
    <property type="entry name" value="ARM-like"/>
</dbReference>
<comment type="caution">
    <text evidence="1">The sequence shown here is derived from an EMBL/GenBank/DDBJ whole genome shotgun (WGS) entry which is preliminary data.</text>
</comment>
<dbReference type="SUPFAM" id="SSF56112">
    <property type="entry name" value="Protein kinase-like (PK-like)"/>
    <property type="match status" value="1"/>
</dbReference>
<gene>
    <name evidence="1" type="ORF">EZS28_039048</name>
</gene>
<evidence type="ECO:0000313" key="1">
    <source>
        <dbReference type="EMBL" id="KAA6365426.1"/>
    </source>
</evidence>
<dbReference type="AlphaFoldDB" id="A0A5J4U3N9"/>
<proteinExistence type="predicted"/>
<sequence>MVVPLPDYINGELKEMLMNMLNLDADKRPTAKELLETELMLFQDQIDKYKEINDQQSKEDDENRQIAIDIGVVDALIHLFNAEPLDSITPTHAWAFFVFTYPSSYDIRLHLAEKKPFPALFRLLDHQEFLILRRTIASVFNILIGVADLTLVNQPHPHFQAVASCGGIEKLYSLFKKNEFEKFTYFCALSIGQLFKAKEIPNIEMRKDVISQLKAALTSSDRQSQLNAKLSLKKLAENSVNSSEIEKDGFKIPD</sequence>